<feature type="domain" description="RPA-interacting protein C-terminal" evidence="5">
    <location>
        <begin position="215"/>
        <end position="294"/>
    </location>
</feature>
<feature type="region of interest" description="Disordered" evidence="4">
    <location>
        <begin position="109"/>
        <end position="142"/>
    </location>
</feature>
<keyword evidence="7" id="KW-1185">Reference proteome</keyword>
<dbReference type="GO" id="GO:0005634">
    <property type="term" value="C:nucleus"/>
    <property type="evidence" value="ECO:0007669"/>
    <property type="project" value="TreeGrafter"/>
</dbReference>
<protein>
    <recommendedName>
        <fullName evidence="5">RPA-interacting protein C-terminal domain-containing protein</fullName>
    </recommendedName>
</protein>
<proteinExistence type="predicted"/>
<evidence type="ECO:0000313" key="7">
    <source>
        <dbReference type="Proteomes" id="UP001165082"/>
    </source>
</evidence>
<sequence length="301" mass="34669">MNFVDKILENTPQDSPGVNDESFLDGRTSGGEKSRRIGIKEQDKERLKRSMKVELKERVIKRARQQRRDIIQVKRASPSPTLQAEDPRSRLFSPITAKVLLDEEMKKAAENSRKRTREEETLSQEELGMEGRNLEDDDDEDDFKDGEQFVVTEADYDQLLREIEEEMRRDEELLLEEYESSLKSEGQYLEELLQGAGQGDSNLSNDEGDDDNVVLCPICESCDLVQTEAEVILCRRRDCGFRIDIMNDGLRLRDLKRNLGEIFLEHGMDCDKKLKFSVVSEFEISMVVGRCTGCVREFVVL</sequence>
<dbReference type="Pfam" id="PF14768">
    <property type="entry name" value="RPA_interact_C"/>
    <property type="match status" value="1"/>
</dbReference>
<evidence type="ECO:0000256" key="4">
    <source>
        <dbReference type="SAM" id="MobiDB-lite"/>
    </source>
</evidence>
<evidence type="ECO:0000259" key="5">
    <source>
        <dbReference type="Pfam" id="PF14768"/>
    </source>
</evidence>
<evidence type="ECO:0000313" key="6">
    <source>
        <dbReference type="EMBL" id="GMH63165.1"/>
    </source>
</evidence>
<evidence type="ECO:0000256" key="2">
    <source>
        <dbReference type="ARBA" id="ARBA00022771"/>
    </source>
</evidence>
<dbReference type="InterPro" id="IPR028156">
    <property type="entry name" value="RIP"/>
</dbReference>
<dbReference type="GO" id="GO:0006606">
    <property type="term" value="P:protein import into nucleus"/>
    <property type="evidence" value="ECO:0007669"/>
    <property type="project" value="TreeGrafter"/>
</dbReference>
<dbReference type="OrthoDB" id="10418017at2759"/>
<evidence type="ECO:0000256" key="1">
    <source>
        <dbReference type="ARBA" id="ARBA00022723"/>
    </source>
</evidence>
<reference evidence="6" key="1">
    <citation type="submission" date="2022-07" db="EMBL/GenBank/DDBJ databases">
        <title>Genome analysis of Parmales, a sister group of diatoms, reveals the evolutionary specialization of diatoms from phago-mixotrophs to photoautotrophs.</title>
        <authorList>
            <person name="Ban H."/>
            <person name="Sato S."/>
            <person name="Yoshikawa S."/>
            <person name="Kazumasa Y."/>
            <person name="Nakamura Y."/>
            <person name="Ichinomiya M."/>
            <person name="Saitoh K."/>
            <person name="Sato N."/>
            <person name="Blanc-Mathieu R."/>
            <person name="Endo H."/>
            <person name="Kuwata A."/>
            <person name="Ogata H."/>
        </authorList>
    </citation>
    <scope>NUCLEOTIDE SEQUENCE</scope>
</reference>
<dbReference type="PANTHER" id="PTHR31742:SF1">
    <property type="entry name" value="RPA-INTERACTING PROTEIN"/>
    <property type="match status" value="1"/>
</dbReference>
<gene>
    <name evidence="6" type="ORF">TrRE_jg5344</name>
</gene>
<dbReference type="Proteomes" id="UP001165082">
    <property type="component" value="Unassembled WGS sequence"/>
</dbReference>
<dbReference type="PANTHER" id="PTHR31742">
    <property type="entry name" value="RPA-INTERACTING PROTEIN RPAIN"/>
    <property type="match status" value="1"/>
</dbReference>
<dbReference type="AlphaFoldDB" id="A0A9W7A4P1"/>
<evidence type="ECO:0000256" key="3">
    <source>
        <dbReference type="ARBA" id="ARBA00022833"/>
    </source>
</evidence>
<comment type="caution">
    <text evidence="6">The sequence shown here is derived from an EMBL/GenBank/DDBJ whole genome shotgun (WGS) entry which is preliminary data.</text>
</comment>
<dbReference type="EMBL" id="BRXZ01001127">
    <property type="protein sequence ID" value="GMH63165.1"/>
    <property type="molecule type" value="Genomic_DNA"/>
</dbReference>
<feature type="region of interest" description="Disordered" evidence="4">
    <location>
        <begin position="1"/>
        <end position="45"/>
    </location>
</feature>
<feature type="compositionally biased region" description="Basic and acidic residues" evidence="4">
    <location>
        <begin position="30"/>
        <end position="45"/>
    </location>
</feature>
<keyword evidence="2" id="KW-0863">Zinc-finger</keyword>
<keyword evidence="3" id="KW-0862">Zinc</keyword>
<feature type="compositionally biased region" description="Basic and acidic residues" evidence="4">
    <location>
        <begin position="109"/>
        <end position="120"/>
    </location>
</feature>
<accession>A0A9W7A4P1</accession>
<dbReference type="GO" id="GO:0008270">
    <property type="term" value="F:zinc ion binding"/>
    <property type="evidence" value="ECO:0007669"/>
    <property type="project" value="UniProtKB-KW"/>
</dbReference>
<organism evidence="6 7">
    <name type="scientific">Triparma retinervis</name>
    <dbReference type="NCBI Taxonomy" id="2557542"/>
    <lineage>
        <taxon>Eukaryota</taxon>
        <taxon>Sar</taxon>
        <taxon>Stramenopiles</taxon>
        <taxon>Ochrophyta</taxon>
        <taxon>Bolidophyceae</taxon>
        <taxon>Parmales</taxon>
        <taxon>Triparmaceae</taxon>
        <taxon>Triparma</taxon>
    </lineage>
</organism>
<keyword evidence="1" id="KW-0479">Metal-binding</keyword>
<dbReference type="InterPro" id="IPR028159">
    <property type="entry name" value="RPA_interact_C_dom"/>
</dbReference>
<name>A0A9W7A4P1_9STRA</name>